<feature type="compositionally biased region" description="Polar residues" evidence="2">
    <location>
        <begin position="325"/>
        <end position="340"/>
    </location>
</feature>
<dbReference type="PANTHER" id="PTHR46664:SF1">
    <property type="entry name" value="ATM INTERACTOR"/>
    <property type="match status" value="1"/>
</dbReference>
<evidence type="ECO:0000256" key="1">
    <source>
        <dbReference type="PROSITE-ProRule" id="PRU00042"/>
    </source>
</evidence>
<dbReference type="Proteomes" id="UP001233172">
    <property type="component" value="Unassembled WGS sequence"/>
</dbReference>
<sequence length="817" mass="91685">MDHITESDVRIVKVVPTPSELQISNRQNQGSIKCSEYGCSYVAQSPSLLGWHKTKIHKTRTAHEKNTEYQYHCPVPECVFNSQSFRYFKSLDIVRTHYMKLHSPKQFQCLQCSKTFGLERDFQRHTKECGQTFTCVDCGKNYYNKAALIKHCDYNRHKRPNFNVGDKVAKEKYLPKKVNKLKLSPSYQKSPAFILPKPLPVVLTIPALNHSSLEIQTESIAAEFYISKMSSQHSVSQSVQTNSISTSTKTAGIQTNAQTRTLSIALQTMGTKPAENVCAVQTQTGDSILQGAMMVASIPVLKLSKSTQKSGSKRTRERKPKNKPRQSQGTIANFDSASSKVTKEREKKSELEDYVGSMATQTNLSCIPQDLLSQFTDCHTQTNTYSYLISQRQVNRPTDQVTQTKMFDSSMDQVTQTANNISFLEKNGVGHVPFQDIQTQTVQELSDMEESCQESVLTPDQLLMSLLEESSQNTLPSPDCIQNNETHRSVSIIEPELTTAHINENSQPITSDDNLEVLSPYDQTNLLSQLLNSVQWESSAALSSSCYANNAVSMETQTFESLAMDSMTQTIEDLAWDIGTQTVEDIVSDTMTQTGDDLLEYLTSDTQTQTLDEFFDQLTYPSDICNSVTKSLNTSLSSIFENQDSSPKNNPDITLGDNVGTQTIWDTQPIELHDICVEPWRSPSSCAEDDTLTLSPQLDCMLGSSPQAFLKETEHSETQTLFDPFFTLHESLTNHQRNFESSHTQTNFDIDPVLPSIALDLEALQCSPQNVRMETSETQTAFDLDLSITRECQTPWDDFITTESSETQTLETDLTFL</sequence>
<dbReference type="GO" id="GO:0005634">
    <property type="term" value="C:nucleus"/>
    <property type="evidence" value="ECO:0007669"/>
    <property type="project" value="TreeGrafter"/>
</dbReference>
<dbReference type="SMART" id="SM00355">
    <property type="entry name" value="ZnF_C2H2"/>
    <property type="match status" value="4"/>
</dbReference>
<feature type="domain" description="C2H2-type" evidence="3">
    <location>
        <begin position="133"/>
        <end position="160"/>
    </location>
</feature>
<evidence type="ECO:0000259" key="3">
    <source>
        <dbReference type="PROSITE" id="PS50157"/>
    </source>
</evidence>
<keyword evidence="1" id="KW-0863">Zinc-finger</keyword>
<evidence type="ECO:0000256" key="2">
    <source>
        <dbReference type="SAM" id="MobiDB-lite"/>
    </source>
</evidence>
<feature type="region of interest" description="Disordered" evidence="2">
    <location>
        <begin position="305"/>
        <end position="347"/>
    </location>
</feature>
<organism evidence="4 5">
    <name type="scientific">Biomphalaria pfeifferi</name>
    <name type="common">Bloodfluke planorb</name>
    <name type="synonym">Freshwater snail</name>
    <dbReference type="NCBI Taxonomy" id="112525"/>
    <lineage>
        <taxon>Eukaryota</taxon>
        <taxon>Metazoa</taxon>
        <taxon>Spiralia</taxon>
        <taxon>Lophotrochozoa</taxon>
        <taxon>Mollusca</taxon>
        <taxon>Gastropoda</taxon>
        <taxon>Heterobranchia</taxon>
        <taxon>Euthyneura</taxon>
        <taxon>Panpulmonata</taxon>
        <taxon>Hygrophila</taxon>
        <taxon>Lymnaeoidea</taxon>
        <taxon>Planorbidae</taxon>
        <taxon>Biomphalaria</taxon>
    </lineage>
</organism>
<dbReference type="GO" id="GO:0000976">
    <property type="term" value="F:transcription cis-regulatory region binding"/>
    <property type="evidence" value="ECO:0007669"/>
    <property type="project" value="InterPro"/>
</dbReference>
<dbReference type="GO" id="GO:0008270">
    <property type="term" value="F:zinc ion binding"/>
    <property type="evidence" value="ECO:0007669"/>
    <property type="project" value="UniProtKB-KW"/>
</dbReference>
<evidence type="ECO:0000313" key="5">
    <source>
        <dbReference type="Proteomes" id="UP001233172"/>
    </source>
</evidence>
<keyword evidence="5" id="KW-1185">Reference proteome</keyword>
<dbReference type="InterPro" id="IPR055303">
    <property type="entry name" value="ATMIN"/>
</dbReference>
<dbReference type="EMBL" id="JASAOG010000166">
    <property type="protein sequence ID" value="KAK0046355.1"/>
    <property type="molecule type" value="Genomic_DNA"/>
</dbReference>
<feature type="compositionally biased region" description="Basic residues" evidence="2">
    <location>
        <begin position="311"/>
        <end position="324"/>
    </location>
</feature>
<comment type="caution">
    <text evidence="4">The sequence shown here is derived from an EMBL/GenBank/DDBJ whole genome shotgun (WGS) entry which is preliminary data.</text>
</comment>
<keyword evidence="1" id="KW-0479">Metal-binding</keyword>
<dbReference type="Gene3D" id="3.30.160.60">
    <property type="entry name" value="Classic Zinc Finger"/>
    <property type="match status" value="1"/>
</dbReference>
<protein>
    <submittedName>
        <fullName evidence="4">ATM interactor</fullName>
    </submittedName>
</protein>
<proteinExistence type="predicted"/>
<name>A0AAD8F049_BIOPF</name>
<dbReference type="GO" id="GO:0000981">
    <property type="term" value="F:DNA-binding transcription factor activity, RNA polymerase II-specific"/>
    <property type="evidence" value="ECO:0007669"/>
    <property type="project" value="TreeGrafter"/>
</dbReference>
<dbReference type="PROSITE" id="PS50157">
    <property type="entry name" value="ZINC_FINGER_C2H2_2"/>
    <property type="match status" value="1"/>
</dbReference>
<keyword evidence="1" id="KW-0862">Zinc</keyword>
<evidence type="ECO:0000313" key="4">
    <source>
        <dbReference type="EMBL" id="KAK0046355.1"/>
    </source>
</evidence>
<reference evidence="4" key="2">
    <citation type="submission" date="2023-04" db="EMBL/GenBank/DDBJ databases">
        <authorList>
            <person name="Bu L."/>
            <person name="Lu L."/>
            <person name="Laidemitt M.R."/>
            <person name="Zhang S.M."/>
            <person name="Mutuku M."/>
            <person name="Mkoji G."/>
            <person name="Steinauer M."/>
            <person name="Loker E.S."/>
        </authorList>
    </citation>
    <scope>NUCLEOTIDE SEQUENCE</scope>
    <source>
        <strain evidence="4">KasaAsao</strain>
        <tissue evidence="4">Whole Snail</tissue>
    </source>
</reference>
<dbReference type="InterPro" id="IPR013087">
    <property type="entry name" value="Znf_C2H2_type"/>
</dbReference>
<dbReference type="AlphaFoldDB" id="A0AAD8F049"/>
<dbReference type="PANTHER" id="PTHR46664">
    <property type="entry name" value="ATM INTERACTOR"/>
    <property type="match status" value="1"/>
</dbReference>
<dbReference type="PROSITE" id="PS00028">
    <property type="entry name" value="ZINC_FINGER_C2H2_1"/>
    <property type="match status" value="1"/>
</dbReference>
<accession>A0AAD8F049</accession>
<reference evidence="4" key="1">
    <citation type="journal article" date="2023" name="PLoS Negl. Trop. Dis.">
        <title>A genome sequence for Biomphalaria pfeifferi, the major vector snail for the human-infecting parasite Schistosoma mansoni.</title>
        <authorList>
            <person name="Bu L."/>
            <person name="Lu L."/>
            <person name="Laidemitt M.R."/>
            <person name="Zhang S.M."/>
            <person name="Mutuku M."/>
            <person name="Mkoji G."/>
            <person name="Steinauer M."/>
            <person name="Loker E.S."/>
        </authorList>
    </citation>
    <scope>NUCLEOTIDE SEQUENCE</scope>
    <source>
        <strain evidence="4">KasaAsao</strain>
    </source>
</reference>
<dbReference type="GO" id="GO:0045944">
    <property type="term" value="P:positive regulation of transcription by RNA polymerase II"/>
    <property type="evidence" value="ECO:0007669"/>
    <property type="project" value="InterPro"/>
</dbReference>
<gene>
    <name evidence="4" type="ORF">Bpfe_024145</name>
</gene>